<accession>A0ACD5VRG9</accession>
<keyword evidence="2" id="KW-1185">Reference proteome</keyword>
<reference evidence="1" key="1">
    <citation type="submission" date="2021-05" db="EMBL/GenBank/DDBJ databases">
        <authorList>
            <person name="Scholz U."/>
            <person name="Mascher M."/>
            <person name="Fiebig A."/>
        </authorList>
    </citation>
    <scope>NUCLEOTIDE SEQUENCE [LARGE SCALE GENOMIC DNA]</scope>
</reference>
<dbReference type="Proteomes" id="UP001732700">
    <property type="component" value="Chromosome 3C"/>
</dbReference>
<evidence type="ECO:0000313" key="1">
    <source>
        <dbReference type="EnsemblPlants" id="AVESA.00010b.r2.3CG0483980.1.CDS.1"/>
    </source>
</evidence>
<evidence type="ECO:0000313" key="2">
    <source>
        <dbReference type="Proteomes" id="UP001732700"/>
    </source>
</evidence>
<reference evidence="1" key="2">
    <citation type="submission" date="2025-09" db="UniProtKB">
        <authorList>
            <consortium name="EnsemblPlants"/>
        </authorList>
    </citation>
    <scope>IDENTIFICATION</scope>
</reference>
<proteinExistence type="predicted"/>
<organism evidence="1 2">
    <name type="scientific">Avena sativa</name>
    <name type="common">Oat</name>
    <dbReference type="NCBI Taxonomy" id="4498"/>
    <lineage>
        <taxon>Eukaryota</taxon>
        <taxon>Viridiplantae</taxon>
        <taxon>Streptophyta</taxon>
        <taxon>Embryophyta</taxon>
        <taxon>Tracheophyta</taxon>
        <taxon>Spermatophyta</taxon>
        <taxon>Magnoliopsida</taxon>
        <taxon>Liliopsida</taxon>
        <taxon>Poales</taxon>
        <taxon>Poaceae</taxon>
        <taxon>BOP clade</taxon>
        <taxon>Pooideae</taxon>
        <taxon>Poodae</taxon>
        <taxon>Poeae</taxon>
        <taxon>Poeae Chloroplast Group 1 (Aveneae type)</taxon>
        <taxon>Aveninae</taxon>
        <taxon>Avena</taxon>
    </lineage>
</organism>
<sequence length="210" mass="23486">MVASSAIQYSSEFTSYLSKSHAIHIPTTNRWTQPPVDFLKINIDGSFCRETQTGGWGFCIRDCDEDVCGAGMGQIDHVADPLHAETIACLKAIEFATELDMGRIIIETDATLLKSSEFDLARHGVLFREAKFLLRTNFLDYKVLCCKRVCNTVAHVLATNGARLVSGNVMLWHDHVPDFVSHTVASDQPATDQFLKKKKLQQINKSHLFL</sequence>
<dbReference type="EnsemblPlants" id="AVESA.00010b.r2.3CG0483980.1">
    <property type="protein sequence ID" value="AVESA.00010b.r2.3CG0483980.1.CDS.1"/>
    <property type="gene ID" value="AVESA.00010b.r2.3CG0483980"/>
</dbReference>
<name>A0ACD5VRG9_AVESA</name>
<protein>
    <submittedName>
        <fullName evidence="1">Uncharacterized protein</fullName>
    </submittedName>
</protein>